<sequence length="651" mass="74460">MEVERLVNLVRADSQEQWKQLPGPGTDNTSRPPRFPLTMLGESEFLNSPPRKTVRFGGTVTETLKKYKEGDTVDYDLLMTQLVDPEIKDAQIINWLQEFRGAVTQLTKDFEHLVSKILKLPWLCRSLMVVEEYLAFLSNLVSAQTVYLRSCLNMLVSNFVPGRIVIQENGVDISDSEDEDENLPRNFDICHRALQMIAKYVPSTPQFLMPILVEKFPFVNKSARFLECYVHNLLRITVYFPELCSEILELVVGKLLKLDVSASRNDIEDAEEAVEVNNGLPTCTEERMFDMDEDEEKQQAHSALPNDMMAHPMAERLDILMSVLLAYIKDVCYVNGEFMLTRTKDLYRDLIVVFDKLVLRTHASCHVQYFMFYICSFKLGLAEAFLEHLWKMMQNPNNPAVIRQAAAGYIGSFLARATYIPVVTVKACLDLLVPWIHHYIDSQDAGTKAYCDVALHGSFYSACQAVFYIFIFRCKQLLSGNLRKGLSYLQNLNFERIVMCQLNPLKVCLPSVVNLFAAITRKYQLAFCYTIIERNNRQHIPVVRSSTGGDLVQICTNPLDCFFPFDPYILKRSKKMFDGIYRVWEDLSLQDIQVPQNIIKLDAAEDEEDDFLKGESLQNETVGITTGSFESHTQSPNNVGSPLTMFPLQNF</sequence>
<dbReference type="Proteomes" id="UP000288216">
    <property type="component" value="Unassembled WGS sequence"/>
</dbReference>
<dbReference type="OMA" id="FKHFYAA"/>
<dbReference type="SUPFAM" id="SSF48371">
    <property type="entry name" value="ARM repeat"/>
    <property type="match status" value="1"/>
</dbReference>
<keyword evidence="3" id="KW-1185">Reference proteome</keyword>
<dbReference type="InterPro" id="IPR007991">
    <property type="entry name" value="RNA_pol_I_trans_ini_fac_RRN3"/>
</dbReference>
<evidence type="ECO:0000313" key="2">
    <source>
        <dbReference type="EMBL" id="GCB68794.1"/>
    </source>
</evidence>
<evidence type="ECO:0000313" key="3">
    <source>
        <dbReference type="Proteomes" id="UP000288216"/>
    </source>
</evidence>
<dbReference type="GO" id="GO:0001042">
    <property type="term" value="F:RNA polymerase I core binding"/>
    <property type="evidence" value="ECO:0007669"/>
    <property type="project" value="TreeGrafter"/>
</dbReference>
<dbReference type="PANTHER" id="PTHR12790:SF0">
    <property type="entry name" value="RNA POLYMERASE I-SPECIFIC TRANSCRIPTION INITIATION FACTOR RRN3-RELATED"/>
    <property type="match status" value="1"/>
</dbReference>
<dbReference type="GO" id="GO:0006361">
    <property type="term" value="P:transcription initiation at RNA polymerase I promoter"/>
    <property type="evidence" value="ECO:0007669"/>
    <property type="project" value="InterPro"/>
</dbReference>
<evidence type="ECO:0008006" key="4">
    <source>
        <dbReference type="Google" id="ProtNLM"/>
    </source>
</evidence>
<comment type="similarity">
    <text evidence="1">Belongs to the RRN3 family.</text>
</comment>
<dbReference type="GO" id="GO:0005634">
    <property type="term" value="C:nucleus"/>
    <property type="evidence" value="ECO:0007669"/>
    <property type="project" value="TreeGrafter"/>
</dbReference>
<dbReference type="PANTHER" id="PTHR12790">
    <property type="entry name" value="TRANSCRIPTION INITIATION FACTOR IA RRN3"/>
    <property type="match status" value="1"/>
</dbReference>
<organism evidence="2 3">
    <name type="scientific">Scyliorhinus torazame</name>
    <name type="common">Cloudy catshark</name>
    <name type="synonym">Catulus torazame</name>
    <dbReference type="NCBI Taxonomy" id="75743"/>
    <lineage>
        <taxon>Eukaryota</taxon>
        <taxon>Metazoa</taxon>
        <taxon>Chordata</taxon>
        <taxon>Craniata</taxon>
        <taxon>Vertebrata</taxon>
        <taxon>Chondrichthyes</taxon>
        <taxon>Elasmobranchii</taxon>
        <taxon>Galeomorphii</taxon>
        <taxon>Galeoidea</taxon>
        <taxon>Carcharhiniformes</taxon>
        <taxon>Scyliorhinidae</taxon>
        <taxon>Scyliorhinus</taxon>
    </lineage>
</organism>
<name>A0A401P6P4_SCYTO</name>
<comment type="caution">
    <text evidence="2">The sequence shown here is derived from an EMBL/GenBank/DDBJ whole genome shotgun (WGS) entry which is preliminary data.</text>
</comment>
<dbReference type="AlphaFoldDB" id="A0A401P6P4"/>
<reference evidence="2 3" key="1">
    <citation type="journal article" date="2018" name="Nat. Ecol. Evol.">
        <title>Shark genomes provide insights into elasmobranch evolution and the origin of vertebrates.</title>
        <authorList>
            <person name="Hara Y"/>
            <person name="Yamaguchi K"/>
            <person name="Onimaru K"/>
            <person name="Kadota M"/>
            <person name="Koyanagi M"/>
            <person name="Keeley SD"/>
            <person name="Tatsumi K"/>
            <person name="Tanaka K"/>
            <person name="Motone F"/>
            <person name="Kageyama Y"/>
            <person name="Nozu R"/>
            <person name="Adachi N"/>
            <person name="Nishimura O"/>
            <person name="Nakagawa R"/>
            <person name="Tanegashima C"/>
            <person name="Kiyatake I"/>
            <person name="Matsumoto R"/>
            <person name="Murakumo K"/>
            <person name="Nishida K"/>
            <person name="Terakita A"/>
            <person name="Kuratani S"/>
            <person name="Sato K"/>
            <person name="Hyodo S Kuraku.S."/>
        </authorList>
    </citation>
    <scope>NUCLEOTIDE SEQUENCE [LARGE SCALE GENOMIC DNA]</scope>
</reference>
<dbReference type="OrthoDB" id="26970at2759"/>
<accession>A0A401P6P4</accession>
<dbReference type="EMBL" id="BFAA01000195">
    <property type="protein sequence ID" value="GCB68794.1"/>
    <property type="molecule type" value="Genomic_DNA"/>
</dbReference>
<gene>
    <name evidence="2" type="ORF">scyTo_0000947</name>
</gene>
<dbReference type="Pfam" id="PF05327">
    <property type="entry name" value="RRN3"/>
    <property type="match status" value="1"/>
</dbReference>
<dbReference type="STRING" id="75743.A0A401P6P4"/>
<evidence type="ECO:0000256" key="1">
    <source>
        <dbReference type="ARBA" id="ARBA00010098"/>
    </source>
</evidence>
<protein>
    <recommendedName>
        <fullName evidence="4">RNA polymerase I-specific transcription initiation factor RRN3</fullName>
    </recommendedName>
</protein>
<proteinExistence type="inferred from homology"/>
<dbReference type="GO" id="GO:0001181">
    <property type="term" value="F:RNA polymerase I general transcription initiation factor activity"/>
    <property type="evidence" value="ECO:0007669"/>
    <property type="project" value="InterPro"/>
</dbReference>
<dbReference type="InterPro" id="IPR016024">
    <property type="entry name" value="ARM-type_fold"/>
</dbReference>